<feature type="non-terminal residue" evidence="1">
    <location>
        <position position="1"/>
    </location>
</feature>
<evidence type="ECO:0000313" key="2">
    <source>
        <dbReference type="Proteomes" id="UP001211065"/>
    </source>
</evidence>
<dbReference type="EMBL" id="JADGJW010001702">
    <property type="protein sequence ID" value="KAJ3201597.1"/>
    <property type="molecule type" value="Genomic_DNA"/>
</dbReference>
<comment type="caution">
    <text evidence="1">The sequence shown here is derived from an EMBL/GenBank/DDBJ whole genome shotgun (WGS) entry which is preliminary data.</text>
</comment>
<proteinExistence type="predicted"/>
<organism evidence="1 2">
    <name type="scientific">Clydaea vesicula</name>
    <dbReference type="NCBI Taxonomy" id="447962"/>
    <lineage>
        <taxon>Eukaryota</taxon>
        <taxon>Fungi</taxon>
        <taxon>Fungi incertae sedis</taxon>
        <taxon>Chytridiomycota</taxon>
        <taxon>Chytridiomycota incertae sedis</taxon>
        <taxon>Chytridiomycetes</taxon>
        <taxon>Lobulomycetales</taxon>
        <taxon>Lobulomycetaceae</taxon>
        <taxon>Clydaea</taxon>
    </lineage>
</organism>
<dbReference type="SUPFAM" id="SSF52317">
    <property type="entry name" value="Class I glutamine amidotransferase-like"/>
    <property type="match status" value="1"/>
</dbReference>
<sequence>INGALGRSCAGQVSQNPSRNRIGFNKNIAVFLSASTEEYSDDWYCSHNVGDMLMSAGFTVIYVSFGEIASVLENNKVEMYVQPGGFGTAADIYNEFTSSDVEAVKHFVSNGGNYLGNTV</sequence>
<evidence type="ECO:0000313" key="1">
    <source>
        <dbReference type="EMBL" id="KAJ3201597.1"/>
    </source>
</evidence>
<accession>A0AAD5TXU1</accession>
<keyword evidence="2" id="KW-1185">Reference proteome</keyword>
<dbReference type="InterPro" id="IPR029062">
    <property type="entry name" value="Class_I_gatase-like"/>
</dbReference>
<dbReference type="Proteomes" id="UP001211065">
    <property type="component" value="Unassembled WGS sequence"/>
</dbReference>
<dbReference type="AlphaFoldDB" id="A0AAD5TXU1"/>
<reference evidence="1" key="1">
    <citation type="submission" date="2020-05" db="EMBL/GenBank/DDBJ databases">
        <title>Phylogenomic resolution of chytrid fungi.</title>
        <authorList>
            <person name="Stajich J.E."/>
            <person name="Amses K."/>
            <person name="Simmons R."/>
            <person name="Seto K."/>
            <person name="Myers J."/>
            <person name="Bonds A."/>
            <person name="Quandt C.A."/>
            <person name="Barry K."/>
            <person name="Liu P."/>
            <person name="Grigoriev I."/>
            <person name="Longcore J.E."/>
            <person name="James T.Y."/>
        </authorList>
    </citation>
    <scope>NUCLEOTIDE SEQUENCE</scope>
    <source>
        <strain evidence="1">JEL0476</strain>
    </source>
</reference>
<gene>
    <name evidence="1" type="ORF">HK099_002194</name>
</gene>
<protein>
    <submittedName>
        <fullName evidence="1">Uncharacterized protein</fullName>
    </submittedName>
</protein>
<name>A0AAD5TXU1_9FUNG</name>